<dbReference type="OrthoDB" id="2108802at2759"/>
<reference evidence="5 6" key="1">
    <citation type="submission" date="2017-03" db="EMBL/GenBank/DDBJ databases">
        <title>Widespread Adenine N6-methylation of Active Genes in Fungi.</title>
        <authorList>
            <consortium name="DOE Joint Genome Institute"/>
            <person name="Mondo S.J."/>
            <person name="Dannebaum R.O."/>
            <person name="Kuo R.C."/>
            <person name="Louie K.B."/>
            <person name="Bewick A.J."/>
            <person name="Labutti K."/>
            <person name="Haridas S."/>
            <person name="Kuo A."/>
            <person name="Salamov A."/>
            <person name="Ahrendt S.R."/>
            <person name="Lau R."/>
            <person name="Bowen B.P."/>
            <person name="Lipzen A."/>
            <person name="Sullivan W."/>
            <person name="Andreopoulos W.B."/>
            <person name="Clum A."/>
            <person name="Lindquist E."/>
            <person name="Daum C."/>
            <person name="Northen T.R."/>
            <person name="Ramamoorthy G."/>
            <person name="Schmitz R.J."/>
            <person name="Gryganskyi A."/>
            <person name="Culley D."/>
            <person name="Magnuson J."/>
            <person name="James T.Y."/>
            <person name="O'Malley M.A."/>
            <person name="Stajich J.E."/>
            <person name="Spatafora J.W."/>
            <person name="Visel A."/>
            <person name="Grigoriev I.V."/>
        </authorList>
    </citation>
    <scope>NUCLEOTIDE SEQUENCE [LARGE SCALE GENOMIC DNA]</scope>
    <source>
        <strain evidence="5 6">NRRL Y-17943</strain>
    </source>
</reference>
<dbReference type="InParanoid" id="A0A1Y1ULX0"/>
<organism evidence="5 6">
    <name type="scientific">Kockovaella imperatae</name>
    <dbReference type="NCBI Taxonomy" id="4999"/>
    <lineage>
        <taxon>Eukaryota</taxon>
        <taxon>Fungi</taxon>
        <taxon>Dikarya</taxon>
        <taxon>Basidiomycota</taxon>
        <taxon>Agaricomycotina</taxon>
        <taxon>Tremellomycetes</taxon>
        <taxon>Tremellales</taxon>
        <taxon>Cuniculitremaceae</taxon>
        <taxon>Kockovaella</taxon>
    </lineage>
</organism>
<name>A0A1Y1ULX0_9TREE</name>
<proteinExistence type="predicted"/>
<dbReference type="GO" id="GO:0004557">
    <property type="term" value="F:alpha-galactosidase activity"/>
    <property type="evidence" value="ECO:0007669"/>
    <property type="project" value="UniProtKB-EC"/>
</dbReference>
<dbReference type="PANTHER" id="PTHR35273">
    <property type="entry name" value="ALPHA-1,4 POLYGALACTOSAMINIDASE, PUTATIVE (AFU_ORTHOLOGUE AFUA_3G07890)-RELATED"/>
    <property type="match status" value="1"/>
</dbReference>
<dbReference type="PANTHER" id="PTHR35273:SF2">
    <property type="entry name" value="ALPHA-GALACTOSIDASE"/>
    <property type="match status" value="1"/>
</dbReference>
<dbReference type="Proteomes" id="UP000193218">
    <property type="component" value="Unassembled WGS sequence"/>
</dbReference>
<evidence type="ECO:0000256" key="2">
    <source>
        <dbReference type="ARBA" id="ARBA00012755"/>
    </source>
</evidence>
<keyword evidence="3" id="KW-0732">Signal</keyword>
<dbReference type="InterPro" id="IPR013785">
    <property type="entry name" value="Aldolase_TIM"/>
</dbReference>
<comment type="catalytic activity">
    <reaction evidence="1">
        <text>Hydrolysis of terminal, non-reducing alpha-D-galactose residues in alpha-D-galactosides, including galactose oligosaccharides, galactomannans and galactolipids.</text>
        <dbReference type="EC" id="3.2.1.22"/>
    </reaction>
</comment>
<dbReference type="Pfam" id="PF03537">
    <property type="entry name" value="Glyco_hydro_114"/>
    <property type="match status" value="1"/>
</dbReference>
<dbReference type="AlphaFoldDB" id="A0A1Y1ULX0"/>
<feature type="chain" id="PRO_5013050465" description="alpha-galactosidase" evidence="3">
    <location>
        <begin position="23"/>
        <end position="308"/>
    </location>
</feature>
<keyword evidence="5" id="KW-0378">Hydrolase</keyword>
<dbReference type="InterPro" id="IPR017853">
    <property type="entry name" value="GH"/>
</dbReference>
<evidence type="ECO:0000313" key="6">
    <source>
        <dbReference type="Proteomes" id="UP000193218"/>
    </source>
</evidence>
<sequence>MSNMTLLANAILGLMAAGAASAAATPTHFKPTLTDTFIYDLDNVPIPAPVVTSKYGVKVNAHVYVVDGQEHTAQQIANYHANGKKVICYFSAGSWEPERPDALNLSPECYCGKGVSYNKRTGECTGKNANQNKLDGWDEWYLDLHNPSCISQVKAWQNKRIQSFIAKGCDGIDPDNVDEFANTQAFGVTAQDEVNYLMWLSQTAKKGNLAIDLKNAPSLLVDDNGNPTQWQKQLIEAFDFSVIEQCHEGDNCDQFDAFLAAGKPQIQVEYNGDGYEMTKCPSLEDGQHLLVYNTPDLDSTLISLECSD</sequence>
<dbReference type="Gene3D" id="3.20.20.70">
    <property type="entry name" value="Aldolase class I"/>
    <property type="match status" value="1"/>
</dbReference>
<accession>A0A1Y1ULX0</accession>
<dbReference type="STRING" id="4999.A0A1Y1ULX0"/>
<evidence type="ECO:0000313" key="5">
    <source>
        <dbReference type="EMBL" id="ORX39043.1"/>
    </source>
</evidence>
<evidence type="ECO:0000259" key="4">
    <source>
        <dbReference type="Pfam" id="PF03537"/>
    </source>
</evidence>
<gene>
    <name evidence="5" type="ORF">BD324DRAFT_305971</name>
</gene>
<dbReference type="InterPro" id="IPR004352">
    <property type="entry name" value="GH114_TIM-barrel"/>
</dbReference>
<dbReference type="RefSeq" id="XP_021872906.1">
    <property type="nucleotide sequence ID" value="XM_022012443.1"/>
</dbReference>
<feature type="signal peptide" evidence="3">
    <location>
        <begin position="1"/>
        <end position="22"/>
    </location>
</feature>
<keyword evidence="6" id="KW-1185">Reference proteome</keyword>
<protein>
    <recommendedName>
        <fullName evidence="2">alpha-galactosidase</fullName>
        <ecNumber evidence="2">3.2.1.22</ecNumber>
    </recommendedName>
</protein>
<comment type="caution">
    <text evidence="5">The sequence shown here is derived from an EMBL/GenBank/DDBJ whole genome shotgun (WGS) entry which is preliminary data.</text>
</comment>
<dbReference type="EMBL" id="NBSH01000003">
    <property type="protein sequence ID" value="ORX39043.1"/>
    <property type="molecule type" value="Genomic_DNA"/>
</dbReference>
<feature type="domain" description="Glycoside-hydrolase family GH114 TIM-barrel" evidence="4">
    <location>
        <begin position="58"/>
        <end position="276"/>
    </location>
</feature>
<dbReference type="SUPFAM" id="SSF51445">
    <property type="entry name" value="(Trans)glycosidases"/>
    <property type="match status" value="1"/>
</dbReference>
<dbReference type="GeneID" id="33554251"/>
<evidence type="ECO:0000256" key="3">
    <source>
        <dbReference type="SAM" id="SignalP"/>
    </source>
</evidence>
<dbReference type="EC" id="3.2.1.22" evidence="2"/>
<evidence type="ECO:0000256" key="1">
    <source>
        <dbReference type="ARBA" id="ARBA00001255"/>
    </source>
</evidence>